<keyword evidence="3" id="KW-1185">Reference proteome</keyword>
<reference evidence="3" key="1">
    <citation type="journal article" date="2019" name="Int. J. Syst. Evol. Microbiol.">
        <title>The Global Catalogue of Microorganisms (GCM) 10K type strain sequencing project: providing services to taxonomists for standard genome sequencing and annotation.</title>
        <authorList>
            <consortium name="The Broad Institute Genomics Platform"/>
            <consortium name="The Broad Institute Genome Sequencing Center for Infectious Disease"/>
            <person name="Wu L."/>
            <person name="Ma J."/>
        </authorList>
    </citation>
    <scope>NUCLEOTIDE SEQUENCE [LARGE SCALE GENOMIC DNA]</scope>
    <source>
        <strain evidence="3">JCM 15749</strain>
    </source>
</reference>
<name>A0ABP5HJA6_9ACTN</name>
<feature type="domain" description="Glyoxalase-like" evidence="1">
    <location>
        <begin position="30"/>
        <end position="201"/>
    </location>
</feature>
<dbReference type="PANTHER" id="PTHR40265">
    <property type="entry name" value="BLL2707 PROTEIN"/>
    <property type="match status" value="1"/>
</dbReference>
<gene>
    <name evidence="2" type="ORF">GCM10009821_13530</name>
</gene>
<dbReference type="Gene3D" id="3.10.180.10">
    <property type="entry name" value="2,3-Dihydroxybiphenyl 1,2-Dioxygenase, domain 1"/>
    <property type="match status" value="1"/>
</dbReference>
<evidence type="ECO:0000259" key="1">
    <source>
        <dbReference type="Pfam" id="PF13468"/>
    </source>
</evidence>
<dbReference type="Pfam" id="PF13468">
    <property type="entry name" value="Glyoxalase_3"/>
    <property type="match status" value="1"/>
</dbReference>
<sequence>MTVLARARRLGTDPGGVVRIGLGQEWRMHLDHLSFAAGPDGLAATIADLEAQLGATFLDGGAHPRFGTRNMILPLRNRQYLEVVEVLDHPAADKAAFGQVVRERTEAGGGWMAWCVSVDDMTEVERRIGRHAVPGNRRRPDGFNLQWRQIGTSSMKVDPQLPYVTKWEIEESEHPSQMAESDIHLVAVQMAGSPERLSDWLGEPAVTALEQIAVEWVAPNAQPGIMSVTFRTGAGDVTI</sequence>
<evidence type="ECO:0000313" key="3">
    <source>
        <dbReference type="Proteomes" id="UP001501480"/>
    </source>
</evidence>
<dbReference type="Proteomes" id="UP001501480">
    <property type="component" value="Unassembled WGS sequence"/>
</dbReference>
<protein>
    <recommendedName>
        <fullName evidence="1">Glyoxalase-like domain-containing protein</fullName>
    </recommendedName>
</protein>
<evidence type="ECO:0000313" key="2">
    <source>
        <dbReference type="EMBL" id="GAA2075665.1"/>
    </source>
</evidence>
<accession>A0ABP5HJA6</accession>
<proteinExistence type="predicted"/>
<dbReference type="PANTHER" id="PTHR40265:SF1">
    <property type="entry name" value="GLYOXALASE-LIKE DOMAIN-CONTAINING PROTEIN"/>
    <property type="match status" value="1"/>
</dbReference>
<dbReference type="InterPro" id="IPR025870">
    <property type="entry name" value="Glyoxalase-like_dom"/>
</dbReference>
<dbReference type="EMBL" id="BAAAPY010000003">
    <property type="protein sequence ID" value="GAA2075665.1"/>
    <property type="molecule type" value="Genomic_DNA"/>
</dbReference>
<organism evidence="2 3">
    <name type="scientific">Aeromicrobium halocynthiae</name>
    <dbReference type="NCBI Taxonomy" id="560557"/>
    <lineage>
        <taxon>Bacteria</taxon>
        <taxon>Bacillati</taxon>
        <taxon>Actinomycetota</taxon>
        <taxon>Actinomycetes</taxon>
        <taxon>Propionibacteriales</taxon>
        <taxon>Nocardioidaceae</taxon>
        <taxon>Aeromicrobium</taxon>
    </lineage>
</organism>
<dbReference type="InterPro" id="IPR029068">
    <property type="entry name" value="Glyas_Bleomycin-R_OHBP_Dase"/>
</dbReference>
<comment type="caution">
    <text evidence="2">The sequence shown here is derived from an EMBL/GenBank/DDBJ whole genome shotgun (WGS) entry which is preliminary data.</text>
</comment>